<dbReference type="PIRSF" id="PIRSF006402">
    <property type="entry name" value="UCP006402_thioredoxin"/>
    <property type="match status" value="1"/>
</dbReference>
<dbReference type="AlphaFoldDB" id="A0A846MNT6"/>
<dbReference type="SUPFAM" id="SSF52833">
    <property type="entry name" value="Thioredoxin-like"/>
    <property type="match status" value="1"/>
</dbReference>
<accession>A0A846MNT6</accession>
<feature type="domain" description="Spermatogenesis-associated protein 20-like TRX" evidence="2">
    <location>
        <begin position="10"/>
        <end position="165"/>
    </location>
</feature>
<dbReference type="Gene3D" id="3.40.30.10">
    <property type="entry name" value="Glutaredoxin"/>
    <property type="match status" value="1"/>
</dbReference>
<sequence length="676" mass="77337">MSSQSKRTPNALIHETSPYLRQHAYNPVQWMPWGKESLELAEKLQKPILLSIGYSTCHWCHVMERECFENQEIADLMNAHFINIKVDREERPDLDAIYMDAVQAMGLPGGWPLNVFLLPDRRPFYGGTYFPPQTWKQLLLNVVKAFKTERQALEEAAAKLSHALQQSLSQRFGLRKDKQLPTEAAMQASLHRLEAAFDTLHGGFSGAPKFPTPCVYEFMLYAGVALKQTSLLQHTERSLQAMYMGGLYDHVGGGFARYSVDSRWHVPHFEKMLYDNAQLIGLYAQSYRLQPEAYKAAVVFGTFDFLNRELLSPEGVYYAALDADSEGEEGKYYVWRYEEVLDVLKDDFDAFTEVFDLQPSGNWEEGKNVLRMHRLPADEKEFRHLHSMLQRLLHVRALRTPPARDTKILTAWNALLIKGLCEAYNAFGQEEFKNTALRVAKFIDEKLNTQGMLYHSYQEGQAKGHGLAEDYAHVIAAYIALYQVTFDERFLSKAQILLEQAQSLFLDEEGLYRMAPLHSKDLIANKSNLFDSVIPSENAVMAHNLFYLGILLEKEAWQQQAQRLLATVSPMLQTEVRYLAHWAHLWLHYVRPTAEVAIVGNQALEMRKQLSVYYLPHALWMGSCENDGKNSMLPNLKERKAINGLTTCYVCVDKSCLLPVHEVSAAHEQLLSLLKS</sequence>
<reference evidence="3 4" key="1">
    <citation type="submission" date="2020-03" db="EMBL/GenBank/DDBJ databases">
        <title>Genomic Encyclopedia of Type Strains, Phase IV (KMG-IV): sequencing the most valuable type-strain genomes for metagenomic binning, comparative biology and taxonomic classification.</title>
        <authorList>
            <person name="Goeker M."/>
        </authorList>
    </citation>
    <scope>NUCLEOTIDE SEQUENCE [LARGE SCALE GENOMIC DNA]</scope>
    <source>
        <strain evidence="3 4">DSM 5718</strain>
    </source>
</reference>
<dbReference type="InterPro" id="IPR024705">
    <property type="entry name" value="Ssp411"/>
</dbReference>
<dbReference type="PANTHER" id="PTHR42899:SF1">
    <property type="entry name" value="SPERMATOGENESIS-ASSOCIATED PROTEIN 20"/>
    <property type="match status" value="1"/>
</dbReference>
<dbReference type="GO" id="GO:0005975">
    <property type="term" value="P:carbohydrate metabolic process"/>
    <property type="evidence" value="ECO:0007669"/>
    <property type="project" value="InterPro"/>
</dbReference>
<dbReference type="PANTHER" id="PTHR42899">
    <property type="entry name" value="SPERMATOGENESIS-ASSOCIATED PROTEIN 20"/>
    <property type="match status" value="1"/>
</dbReference>
<keyword evidence="1" id="KW-0175">Coiled coil</keyword>
<dbReference type="Pfam" id="PF03190">
    <property type="entry name" value="Thioredox_DsbH"/>
    <property type="match status" value="1"/>
</dbReference>
<dbReference type="InterPro" id="IPR004879">
    <property type="entry name" value="Ssp411-like_TRX"/>
</dbReference>
<gene>
    <name evidence="3" type="ORF">FHS56_000692</name>
</gene>
<comment type="caution">
    <text evidence="3">The sequence shown here is derived from an EMBL/GenBank/DDBJ whole genome shotgun (WGS) entry which is preliminary data.</text>
</comment>
<evidence type="ECO:0000313" key="3">
    <source>
        <dbReference type="EMBL" id="NIK73206.1"/>
    </source>
</evidence>
<evidence type="ECO:0000313" key="4">
    <source>
        <dbReference type="Proteomes" id="UP000537126"/>
    </source>
</evidence>
<dbReference type="SUPFAM" id="SSF48208">
    <property type="entry name" value="Six-hairpin glycosidases"/>
    <property type="match status" value="1"/>
</dbReference>
<dbReference type="InterPro" id="IPR036249">
    <property type="entry name" value="Thioredoxin-like_sf"/>
</dbReference>
<dbReference type="RefSeq" id="WP_166918471.1">
    <property type="nucleotide sequence ID" value="NZ_JAASRN010000001.1"/>
</dbReference>
<dbReference type="CDD" id="cd02955">
    <property type="entry name" value="SSP411"/>
    <property type="match status" value="1"/>
</dbReference>
<organism evidence="3 4">
    <name type="scientific">Thermonema lapsum</name>
    <dbReference type="NCBI Taxonomy" id="28195"/>
    <lineage>
        <taxon>Bacteria</taxon>
        <taxon>Pseudomonadati</taxon>
        <taxon>Bacteroidota</taxon>
        <taxon>Cytophagia</taxon>
        <taxon>Cytophagales</taxon>
        <taxon>Thermonemataceae</taxon>
        <taxon>Thermonema</taxon>
    </lineage>
</organism>
<evidence type="ECO:0000256" key="1">
    <source>
        <dbReference type="SAM" id="Coils"/>
    </source>
</evidence>
<name>A0A846MNT6_9BACT</name>
<dbReference type="InterPro" id="IPR008928">
    <property type="entry name" value="6-hairpin_glycosidase_sf"/>
</dbReference>
<dbReference type="EMBL" id="JAASRN010000001">
    <property type="protein sequence ID" value="NIK73206.1"/>
    <property type="molecule type" value="Genomic_DNA"/>
</dbReference>
<protein>
    <recommendedName>
        <fullName evidence="2">Spermatogenesis-associated protein 20-like TRX domain-containing protein</fullName>
    </recommendedName>
</protein>
<dbReference type="Proteomes" id="UP000537126">
    <property type="component" value="Unassembled WGS sequence"/>
</dbReference>
<feature type="coiled-coil region" evidence="1">
    <location>
        <begin position="143"/>
        <end position="170"/>
    </location>
</feature>
<proteinExistence type="predicted"/>
<keyword evidence="4" id="KW-1185">Reference proteome</keyword>
<evidence type="ECO:0000259" key="2">
    <source>
        <dbReference type="Pfam" id="PF03190"/>
    </source>
</evidence>